<dbReference type="AlphaFoldDB" id="A0A918BUH5"/>
<dbReference type="InterPro" id="IPR005119">
    <property type="entry name" value="LysR_subst-bd"/>
</dbReference>
<dbReference type="RefSeq" id="WP_189087519.1">
    <property type="nucleotide sequence ID" value="NZ_BMQL01000001.1"/>
</dbReference>
<dbReference type="FunFam" id="1.10.10.10:FF:000001">
    <property type="entry name" value="LysR family transcriptional regulator"/>
    <property type="match status" value="1"/>
</dbReference>
<organism evidence="7 8">
    <name type="scientific">Deinococcus ruber</name>
    <dbReference type="NCBI Taxonomy" id="1848197"/>
    <lineage>
        <taxon>Bacteria</taxon>
        <taxon>Thermotogati</taxon>
        <taxon>Deinococcota</taxon>
        <taxon>Deinococci</taxon>
        <taxon>Deinococcales</taxon>
        <taxon>Deinococcaceae</taxon>
        <taxon>Deinococcus</taxon>
    </lineage>
</organism>
<protein>
    <submittedName>
        <fullName evidence="7">LysR family transcriptional regulator</fullName>
    </submittedName>
</protein>
<comment type="caution">
    <text evidence="7">The sequence shown here is derived from an EMBL/GenBank/DDBJ whole genome shotgun (WGS) entry which is preliminary data.</text>
</comment>
<dbReference type="SUPFAM" id="SSF53850">
    <property type="entry name" value="Periplasmic binding protein-like II"/>
    <property type="match status" value="1"/>
</dbReference>
<dbReference type="GO" id="GO:0003700">
    <property type="term" value="F:DNA-binding transcription factor activity"/>
    <property type="evidence" value="ECO:0007669"/>
    <property type="project" value="InterPro"/>
</dbReference>
<reference evidence="7" key="1">
    <citation type="journal article" date="2014" name="Int. J. Syst. Evol. Microbiol.">
        <title>Complete genome sequence of Corynebacterium casei LMG S-19264T (=DSM 44701T), isolated from a smear-ripened cheese.</title>
        <authorList>
            <consortium name="US DOE Joint Genome Institute (JGI-PGF)"/>
            <person name="Walter F."/>
            <person name="Albersmeier A."/>
            <person name="Kalinowski J."/>
            <person name="Ruckert C."/>
        </authorList>
    </citation>
    <scope>NUCLEOTIDE SEQUENCE</scope>
    <source>
        <strain evidence="7">JCM 31311</strain>
    </source>
</reference>
<proteinExistence type="inferred from homology"/>
<dbReference type="Gene3D" id="1.10.10.10">
    <property type="entry name" value="Winged helix-like DNA-binding domain superfamily/Winged helix DNA-binding domain"/>
    <property type="match status" value="1"/>
</dbReference>
<evidence type="ECO:0000313" key="8">
    <source>
        <dbReference type="Proteomes" id="UP000603865"/>
    </source>
</evidence>
<dbReference type="EMBL" id="BMQL01000001">
    <property type="protein sequence ID" value="GGQ92812.1"/>
    <property type="molecule type" value="Genomic_DNA"/>
</dbReference>
<dbReference type="PANTHER" id="PTHR30346">
    <property type="entry name" value="TRANSCRIPTIONAL DUAL REGULATOR HCAR-RELATED"/>
    <property type="match status" value="1"/>
</dbReference>
<reference evidence="7" key="2">
    <citation type="submission" date="2020-09" db="EMBL/GenBank/DDBJ databases">
        <authorList>
            <person name="Sun Q."/>
            <person name="Ohkuma M."/>
        </authorList>
    </citation>
    <scope>NUCLEOTIDE SEQUENCE</scope>
    <source>
        <strain evidence="7">JCM 31311</strain>
    </source>
</reference>
<keyword evidence="8" id="KW-1185">Reference proteome</keyword>
<dbReference type="CDD" id="cd05466">
    <property type="entry name" value="PBP2_LTTR_substrate"/>
    <property type="match status" value="1"/>
</dbReference>
<dbReference type="InterPro" id="IPR036390">
    <property type="entry name" value="WH_DNA-bd_sf"/>
</dbReference>
<evidence type="ECO:0000256" key="3">
    <source>
        <dbReference type="ARBA" id="ARBA00023125"/>
    </source>
</evidence>
<keyword evidence="4" id="KW-0804">Transcription</keyword>
<evidence type="ECO:0000256" key="5">
    <source>
        <dbReference type="SAM" id="MobiDB-lite"/>
    </source>
</evidence>
<evidence type="ECO:0000256" key="1">
    <source>
        <dbReference type="ARBA" id="ARBA00009437"/>
    </source>
</evidence>
<dbReference type="SUPFAM" id="SSF46785">
    <property type="entry name" value="Winged helix' DNA-binding domain"/>
    <property type="match status" value="1"/>
</dbReference>
<dbReference type="PANTHER" id="PTHR30346:SF28">
    <property type="entry name" value="HTH-TYPE TRANSCRIPTIONAL REGULATOR CYNR"/>
    <property type="match status" value="1"/>
</dbReference>
<gene>
    <name evidence="7" type="ORF">GCM10008957_00970</name>
</gene>
<evidence type="ECO:0000256" key="4">
    <source>
        <dbReference type="ARBA" id="ARBA00023163"/>
    </source>
</evidence>
<name>A0A918BUH5_9DEIO</name>
<dbReference type="Pfam" id="PF00126">
    <property type="entry name" value="HTH_1"/>
    <property type="match status" value="1"/>
</dbReference>
<evidence type="ECO:0000313" key="7">
    <source>
        <dbReference type="EMBL" id="GGQ92812.1"/>
    </source>
</evidence>
<keyword evidence="3" id="KW-0238">DNA-binding</keyword>
<evidence type="ECO:0000259" key="6">
    <source>
        <dbReference type="PROSITE" id="PS50931"/>
    </source>
</evidence>
<accession>A0A918BUH5</accession>
<dbReference type="InterPro" id="IPR036388">
    <property type="entry name" value="WH-like_DNA-bd_sf"/>
</dbReference>
<dbReference type="GO" id="GO:0032993">
    <property type="term" value="C:protein-DNA complex"/>
    <property type="evidence" value="ECO:0007669"/>
    <property type="project" value="TreeGrafter"/>
</dbReference>
<dbReference type="GO" id="GO:0003677">
    <property type="term" value="F:DNA binding"/>
    <property type="evidence" value="ECO:0007669"/>
    <property type="project" value="UniProtKB-KW"/>
</dbReference>
<keyword evidence="2" id="KW-0805">Transcription regulation</keyword>
<dbReference type="InterPro" id="IPR000847">
    <property type="entry name" value="LysR_HTH_N"/>
</dbReference>
<sequence length="335" mass="35422">MSSVTRPPVPRASSVRSPVRAAGARPTLAQLRVFVAVAKAGAFSEAATDLNMSQSTLSEGVAGLERALGVRLLERSPSGVALTSTGERVLDHAVRAIQASDDLMLSALDDEALTGTLTVAAYRSLGVHLLPPALAAVHARFPLLEVKVLNAESDGQGGQQLILKRQADVGLMLDSDAPFLSYPLIQDDYVAVVPRREHGKAVDPATFDWAELSHRALLLPPSGDPCFQRVIVHLQEHGIVPQTIMEFADDDVIFSMVAHGLGIAVQPSLATIPLRSDLMTVPLPVRLTRSLVVATLPGRASLPHIRGFIEAVRASAAQLALSSGMAGQQVHVPGL</sequence>
<feature type="region of interest" description="Disordered" evidence="5">
    <location>
        <begin position="1"/>
        <end position="20"/>
    </location>
</feature>
<dbReference type="Proteomes" id="UP000603865">
    <property type="component" value="Unassembled WGS sequence"/>
</dbReference>
<dbReference type="Gene3D" id="3.40.190.290">
    <property type="match status" value="1"/>
</dbReference>
<dbReference type="PROSITE" id="PS50931">
    <property type="entry name" value="HTH_LYSR"/>
    <property type="match status" value="1"/>
</dbReference>
<dbReference type="PRINTS" id="PR00039">
    <property type="entry name" value="HTHLYSR"/>
</dbReference>
<comment type="similarity">
    <text evidence="1">Belongs to the LysR transcriptional regulatory family.</text>
</comment>
<dbReference type="Pfam" id="PF03466">
    <property type="entry name" value="LysR_substrate"/>
    <property type="match status" value="1"/>
</dbReference>
<feature type="domain" description="HTH lysR-type" evidence="6">
    <location>
        <begin position="26"/>
        <end position="83"/>
    </location>
</feature>
<evidence type="ECO:0000256" key="2">
    <source>
        <dbReference type="ARBA" id="ARBA00023015"/>
    </source>
</evidence>